<evidence type="ECO:0000259" key="9">
    <source>
        <dbReference type="PROSITE" id="PS50056"/>
    </source>
</evidence>
<dbReference type="InterPro" id="IPR003595">
    <property type="entry name" value="Tyr_Pase_cat"/>
</dbReference>
<dbReference type="SMART" id="SM00404">
    <property type="entry name" value="PTPc_motif"/>
    <property type="match status" value="1"/>
</dbReference>
<evidence type="ECO:0000256" key="4">
    <source>
        <dbReference type="ARBA" id="ARBA00022912"/>
    </source>
</evidence>
<dbReference type="Gene3D" id="3.30.505.10">
    <property type="entry name" value="SH2 domain"/>
    <property type="match status" value="2"/>
</dbReference>
<dbReference type="InterPro" id="IPR000387">
    <property type="entry name" value="Tyr_Pase_dom"/>
</dbReference>
<keyword evidence="3" id="KW-0378">Hydrolase</keyword>
<dbReference type="SUPFAM" id="SSF52799">
    <property type="entry name" value="(Phosphotyrosine protein) phosphatases II"/>
    <property type="match status" value="1"/>
</dbReference>
<dbReference type="PRINTS" id="PR00401">
    <property type="entry name" value="SH2DOMAIN"/>
</dbReference>
<dbReference type="InterPro" id="IPR029021">
    <property type="entry name" value="Prot-tyrosine_phosphatase-like"/>
</dbReference>
<evidence type="ECO:0000256" key="5">
    <source>
        <dbReference type="ARBA" id="ARBA00022999"/>
    </source>
</evidence>
<dbReference type="PROSITE" id="PS00383">
    <property type="entry name" value="TYR_PHOSPHATASE_1"/>
    <property type="match status" value="1"/>
</dbReference>
<keyword evidence="5 6" id="KW-0727">SH2 domain</keyword>
<dbReference type="Pfam" id="PF00102">
    <property type="entry name" value="Y_phosphatase"/>
    <property type="match status" value="1"/>
</dbReference>
<sequence>MSWYKCFYKIGLPEAEQLLQLSGKDGSFLVRPSSSSPGQKTLSYRNGNEVSHIKIMWNGDSYEFSDSIGERIGETFATIDDLIEHYLENRIHLRNGHEVVLRSPLRVLRLDSQPPSSELWYHGTLLGSDAELLINDAPNSSFLVRESRTSLGNYALTVKVNDKVKHIKIYAEGNPRKFHLERVPNKNPLESDQQEFDCLEALVRHYRGGLVDSQSEYICTKHPINRSAIPANDLERWLIRNQERHGLEREWEELTHNETRMRLRENITVARKPENIPKNRYKNILPYDSYRVKLVKLLIQDRNSSDYINASRVSHFDEEIGKQKGKSYISTQGPLPNTVEDFWFMVMQEKSCAILMIAKEIEKERKKCERYWPDKVNETKVWGSAKVTLLSAHQPEPAFWERLIRLEIQGKVHHVVQFQFVLWPDFSTPEDRDIEQVLHYLERVKALTIQGHYNAPTVVHCSAGIGRSGAVMVIDMISDQLEFYQGDITIDIKKTVTHCREHRHSMVQTIEQYKFIAKS</sequence>
<dbReference type="InterPro" id="IPR052123">
    <property type="entry name" value="Non-rcpt_Tyr_Phosphatase"/>
</dbReference>
<feature type="domain" description="Tyrosine-protein phosphatase" evidence="8">
    <location>
        <begin position="247"/>
        <end position="519"/>
    </location>
</feature>
<dbReference type="InterPro" id="IPR036860">
    <property type="entry name" value="SH2_dom_sf"/>
</dbReference>
<organism evidence="10">
    <name type="scientific">Oikopleura dioica</name>
    <name type="common">Tunicate</name>
    <dbReference type="NCBI Taxonomy" id="34765"/>
    <lineage>
        <taxon>Eukaryota</taxon>
        <taxon>Metazoa</taxon>
        <taxon>Chordata</taxon>
        <taxon>Tunicata</taxon>
        <taxon>Appendicularia</taxon>
        <taxon>Copelata</taxon>
        <taxon>Oikopleuridae</taxon>
        <taxon>Oikopleura</taxon>
    </lineage>
</organism>
<dbReference type="PANTHER" id="PTHR46257">
    <property type="entry name" value="TYROSINE-PROTEIN PHOSPHATASE CORKSCREW"/>
    <property type="match status" value="1"/>
</dbReference>
<dbReference type="GO" id="GO:0035556">
    <property type="term" value="P:intracellular signal transduction"/>
    <property type="evidence" value="ECO:0007669"/>
    <property type="project" value="TreeGrafter"/>
</dbReference>
<dbReference type="Proteomes" id="UP000001307">
    <property type="component" value="Unassembled WGS sequence"/>
</dbReference>
<dbReference type="EC" id="3.1.3.48" evidence="2"/>
<dbReference type="SMART" id="SM00194">
    <property type="entry name" value="PTPc"/>
    <property type="match status" value="1"/>
</dbReference>
<name>E4XFJ9_OIKDI</name>
<dbReference type="PANTHER" id="PTHR46257:SF3">
    <property type="entry name" value="TYROSINE-PROTEIN PHOSPHATASE CORKSCREW"/>
    <property type="match status" value="1"/>
</dbReference>
<dbReference type="FunCoup" id="E4XFJ9">
    <property type="interactions" value="511"/>
</dbReference>
<feature type="domain" description="Tyrosine specific protein phosphatases" evidence="9">
    <location>
        <begin position="438"/>
        <end position="514"/>
    </location>
</feature>
<comment type="similarity">
    <text evidence="1">Belongs to the protein-tyrosine phosphatase family.</text>
</comment>
<dbReference type="GO" id="GO:0030154">
    <property type="term" value="P:cell differentiation"/>
    <property type="evidence" value="ECO:0007669"/>
    <property type="project" value="TreeGrafter"/>
</dbReference>
<dbReference type="InParanoid" id="E4XFJ9"/>
<dbReference type="SUPFAM" id="SSF55550">
    <property type="entry name" value="SH2 domain"/>
    <property type="match status" value="2"/>
</dbReference>
<evidence type="ECO:0000256" key="6">
    <source>
        <dbReference type="PROSITE-ProRule" id="PRU00191"/>
    </source>
</evidence>
<dbReference type="GO" id="GO:0005737">
    <property type="term" value="C:cytoplasm"/>
    <property type="evidence" value="ECO:0007669"/>
    <property type="project" value="TreeGrafter"/>
</dbReference>
<evidence type="ECO:0000256" key="2">
    <source>
        <dbReference type="ARBA" id="ARBA00013064"/>
    </source>
</evidence>
<evidence type="ECO:0000256" key="1">
    <source>
        <dbReference type="ARBA" id="ARBA00009580"/>
    </source>
</evidence>
<dbReference type="PROSITE" id="PS50001">
    <property type="entry name" value="SH2"/>
    <property type="match status" value="2"/>
</dbReference>
<proteinExistence type="inferred from homology"/>
<dbReference type="GO" id="GO:0000278">
    <property type="term" value="P:mitotic cell cycle"/>
    <property type="evidence" value="ECO:0007669"/>
    <property type="project" value="TreeGrafter"/>
</dbReference>
<dbReference type="PROSITE" id="PS50056">
    <property type="entry name" value="TYR_PHOSPHATASE_2"/>
    <property type="match status" value="1"/>
</dbReference>
<dbReference type="Pfam" id="PF00017">
    <property type="entry name" value="SH2"/>
    <property type="match status" value="2"/>
</dbReference>
<gene>
    <name evidence="10" type="ORF">GSOID_T00010204001</name>
</gene>
<dbReference type="GO" id="GO:0001784">
    <property type="term" value="F:phosphotyrosine residue binding"/>
    <property type="evidence" value="ECO:0007669"/>
    <property type="project" value="TreeGrafter"/>
</dbReference>
<dbReference type="InterPro" id="IPR016130">
    <property type="entry name" value="Tyr_Pase_AS"/>
</dbReference>
<protein>
    <recommendedName>
        <fullName evidence="2">protein-tyrosine-phosphatase</fullName>
        <ecNumber evidence="2">3.1.3.48</ecNumber>
    </recommendedName>
</protein>
<evidence type="ECO:0000313" key="11">
    <source>
        <dbReference type="Proteomes" id="UP000001307"/>
    </source>
</evidence>
<dbReference type="AlphaFoldDB" id="E4XFJ9"/>
<evidence type="ECO:0000259" key="8">
    <source>
        <dbReference type="PROSITE" id="PS50055"/>
    </source>
</evidence>
<feature type="domain" description="SH2" evidence="7">
    <location>
        <begin position="120"/>
        <end position="207"/>
    </location>
</feature>
<evidence type="ECO:0000256" key="3">
    <source>
        <dbReference type="ARBA" id="ARBA00022801"/>
    </source>
</evidence>
<dbReference type="SMART" id="SM00252">
    <property type="entry name" value="SH2"/>
    <property type="match status" value="2"/>
</dbReference>
<dbReference type="InterPro" id="IPR000980">
    <property type="entry name" value="SH2"/>
</dbReference>
<evidence type="ECO:0000259" key="7">
    <source>
        <dbReference type="PROSITE" id="PS50001"/>
    </source>
</evidence>
<evidence type="ECO:0000313" key="10">
    <source>
        <dbReference type="EMBL" id="CBY24345.1"/>
    </source>
</evidence>
<dbReference type="CDD" id="cd00047">
    <property type="entry name" value="PTPc"/>
    <property type="match status" value="1"/>
</dbReference>
<keyword evidence="11" id="KW-1185">Reference proteome</keyword>
<dbReference type="GO" id="GO:0004726">
    <property type="term" value="F:non-membrane spanning protein tyrosine phosphatase activity"/>
    <property type="evidence" value="ECO:0007669"/>
    <property type="project" value="TreeGrafter"/>
</dbReference>
<dbReference type="EMBL" id="FN653045">
    <property type="protein sequence ID" value="CBY24345.1"/>
    <property type="molecule type" value="Genomic_DNA"/>
</dbReference>
<dbReference type="InterPro" id="IPR000242">
    <property type="entry name" value="PTP_cat"/>
</dbReference>
<reference evidence="10" key="1">
    <citation type="journal article" date="2010" name="Science">
        <title>Plasticity of animal genome architecture unmasked by rapid evolution of a pelagic tunicate.</title>
        <authorList>
            <person name="Denoeud F."/>
            <person name="Henriet S."/>
            <person name="Mungpakdee S."/>
            <person name="Aury J.M."/>
            <person name="Da Silva C."/>
            <person name="Brinkmann H."/>
            <person name="Mikhaleva J."/>
            <person name="Olsen L.C."/>
            <person name="Jubin C."/>
            <person name="Canestro C."/>
            <person name="Bouquet J.M."/>
            <person name="Danks G."/>
            <person name="Poulain J."/>
            <person name="Campsteijn C."/>
            <person name="Adamski M."/>
            <person name="Cross I."/>
            <person name="Yadetie F."/>
            <person name="Muffato M."/>
            <person name="Louis A."/>
            <person name="Butcher S."/>
            <person name="Tsagkogeorga G."/>
            <person name="Konrad A."/>
            <person name="Singh S."/>
            <person name="Jensen M.F."/>
            <person name="Cong E.H."/>
            <person name="Eikeseth-Otteraa H."/>
            <person name="Noel B."/>
            <person name="Anthouard V."/>
            <person name="Porcel B.M."/>
            <person name="Kachouri-Lafond R."/>
            <person name="Nishino A."/>
            <person name="Ugolini M."/>
            <person name="Chourrout P."/>
            <person name="Nishida H."/>
            <person name="Aasland R."/>
            <person name="Huzurbazar S."/>
            <person name="Westhof E."/>
            <person name="Delsuc F."/>
            <person name="Lehrach H."/>
            <person name="Reinhardt R."/>
            <person name="Weissenbach J."/>
            <person name="Roy S.W."/>
            <person name="Artiguenave F."/>
            <person name="Postlethwait J.H."/>
            <person name="Manak J.R."/>
            <person name="Thompson E.M."/>
            <person name="Jaillon O."/>
            <person name="Du Pasquier L."/>
            <person name="Boudinot P."/>
            <person name="Liberles D.A."/>
            <person name="Volff J.N."/>
            <person name="Philippe H."/>
            <person name="Lenhard B."/>
            <person name="Roest Crollius H."/>
            <person name="Wincker P."/>
            <person name="Chourrout D."/>
        </authorList>
    </citation>
    <scope>NUCLEOTIDE SEQUENCE [LARGE SCALE GENOMIC DNA]</scope>
</reference>
<dbReference type="PRINTS" id="PR00700">
    <property type="entry name" value="PRTYPHPHTASE"/>
</dbReference>
<dbReference type="OrthoDB" id="8815311at2759"/>
<keyword evidence="4" id="KW-0904">Protein phosphatase</keyword>
<dbReference type="Gene3D" id="3.90.190.10">
    <property type="entry name" value="Protein tyrosine phosphatase superfamily"/>
    <property type="match status" value="1"/>
</dbReference>
<dbReference type="PROSITE" id="PS50055">
    <property type="entry name" value="TYR_PHOSPHATASE_PTP"/>
    <property type="match status" value="1"/>
</dbReference>
<feature type="domain" description="SH2" evidence="7">
    <location>
        <begin position="3"/>
        <end position="105"/>
    </location>
</feature>
<accession>E4XFJ9</accession>